<dbReference type="RefSeq" id="WP_188786341.1">
    <property type="nucleotide sequence ID" value="NZ_BMOC01000004.1"/>
</dbReference>
<dbReference type="EMBL" id="BMOC01000004">
    <property type="protein sequence ID" value="GGJ02595.1"/>
    <property type="molecule type" value="Genomic_DNA"/>
</dbReference>
<keyword evidence="1" id="KW-0812">Transmembrane</keyword>
<reference evidence="2" key="2">
    <citation type="submission" date="2020-09" db="EMBL/GenBank/DDBJ databases">
        <authorList>
            <person name="Sun Q."/>
            <person name="Ohkuma M."/>
        </authorList>
    </citation>
    <scope>NUCLEOTIDE SEQUENCE</scope>
    <source>
        <strain evidence="2">JCM 14359</strain>
    </source>
</reference>
<evidence type="ECO:0000313" key="2">
    <source>
        <dbReference type="EMBL" id="GGJ02595.1"/>
    </source>
</evidence>
<accession>A0A830E8T3</accession>
<gene>
    <name evidence="2" type="ORF">GCM10008995_10470</name>
</gene>
<dbReference type="AlphaFoldDB" id="A0A830E8T3"/>
<sequence>MSAFQSPLVRYGIALPSAVIAVAVGFLVFDGTARLVAFGIAALDLLVLPQIMKKAA</sequence>
<proteinExistence type="predicted"/>
<evidence type="ECO:0000256" key="1">
    <source>
        <dbReference type="SAM" id="Phobius"/>
    </source>
</evidence>
<keyword evidence="1" id="KW-1133">Transmembrane helix</keyword>
<comment type="caution">
    <text evidence="2">The sequence shown here is derived from an EMBL/GenBank/DDBJ whole genome shotgun (WGS) entry which is preliminary data.</text>
</comment>
<protein>
    <submittedName>
        <fullName evidence="2">Uncharacterized protein</fullName>
    </submittedName>
</protein>
<evidence type="ECO:0000313" key="3">
    <source>
        <dbReference type="Proteomes" id="UP000653099"/>
    </source>
</evidence>
<organism evidence="2 3">
    <name type="scientific">Halobellus salinus</name>
    <dbReference type="NCBI Taxonomy" id="931585"/>
    <lineage>
        <taxon>Archaea</taxon>
        <taxon>Methanobacteriati</taxon>
        <taxon>Methanobacteriota</taxon>
        <taxon>Stenosarchaea group</taxon>
        <taxon>Halobacteria</taxon>
        <taxon>Halobacteriales</taxon>
        <taxon>Haloferacaceae</taxon>
        <taxon>Halobellus</taxon>
    </lineage>
</organism>
<dbReference type="OrthoDB" id="238114at2157"/>
<name>A0A830E8T3_9EURY</name>
<reference evidence="2" key="1">
    <citation type="journal article" date="2014" name="Int. J. Syst. Evol. Microbiol.">
        <title>Complete genome sequence of Corynebacterium casei LMG S-19264T (=DSM 44701T), isolated from a smear-ripened cheese.</title>
        <authorList>
            <consortium name="US DOE Joint Genome Institute (JGI-PGF)"/>
            <person name="Walter F."/>
            <person name="Albersmeier A."/>
            <person name="Kalinowski J."/>
            <person name="Ruckert C."/>
        </authorList>
    </citation>
    <scope>NUCLEOTIDE SEQUENCE</scope>
    <source>
        <strain evidence="2">JCM 14359</strain>
    </source>
</reference>
<feature type="transmembrane region" description="Helical" evidence="1">
    <location>
        <begin position="12"/>
        <end position="29"/>
    </location>
</feature>
<keyword evidence="3" id="KW-1185">Reference proteome</keyword>
<keyword evidence="1" id="KW-0472">Membrane</keyword>
<dbReference type="Proteomes" id="UP000653099">
    <property type="component" value="Unassembled WGS sequence"/>
</dbReference>